<sequence length="148" mass="16743">MDLHNVFLHAHRGFAYLILLIVALFIISLLAVMFGYSGKINKLLRKSTLFTMIFFHTQFLIGLAMLLFASSFMSIIKANGMGFIMKSADLRFTYIEHPFSMLVAAVLLTIANKKIKQNETMNFAIVILSAIALALFFYAFPFAKLFNT</sequence>
<keyword evidence="3" id="KW-1185">Reference proteome</keyword>
<reference evidence="3" key="1">
    <citation type="journal article" date="2019" name="Int. J. Syst. Evol. Microbiol.">
        <title>The Global Catalogue of Microorganisms (GCM) 10K type strain sequencing project: providing services to taxonomists for standard genome sequencing and annotation.</title>
        <authorList>
            <consortium name="The Broad Institute Genomics Platform"/>
            <consortium name="The Broad Institute Genome Sequencing Center for Infectious Disease"/>
            <person name="Wu L."/>
            <person name="Ma J."/>
        </authorList>
    </citation>
    <scope>NUCLEOTIDE SEQUENCE [LARGE SCALE GENOMIC DNA]</scope>
    <source>
        <strain evidence="3">CGMCC 1.7656</strain>
    </source>
</reference>
<feature type="transmembrane region" description="Helical" evidence="1">
    <location>
        <begin position="92"/>
        <end position="111"/>
    </location>
</feature>
<dbReference type="EMBL" id="BMLV01000002">
    <property type="protein sequence ID" value="GGP03170.1"/>
    <property type="molecule type" value="Genomic_DNA"/>
</dbReference>
<organism evidence="2 3">
    <name type="scientific">Cloacibacterium rupense</name>
    <dbReference type="NCBI Taxonomy" id="517423"/>
    <lineage>
        <taxon>Bacteria</taxon>
        <taxon>Pseudomonadati</taxon>
        <taxon>Bacteroidota</taxon>
        <taxon>Flavobacteriia</taxon>
        <taxon>Flavobacteriales</taxon>
        <taxon>Weeksellaceae</taxon>
    </lineage>
</organism>
<evidence type="ECO:0000313" key="2">
    <source>
        <dbReference type="EMBL" id="GGP03170.1"/>
    </source>
</evidence>
<gene>
    <name evidence="2" type="ORF">GCM10010992_10500</name>
</gene>
<evidence type="ECO:0000256" key="1">
    <source>
        <dbReference type="SAM" id="Phobius"/>
    </source>
</evidence>
<feature type="transmembrane region" description="Helical" evidence="1">
    <location>
        <begin position="48"/>
        <end position="72"/>
    </location>
</feature>
<feature type="transmembrane region" description="Helical" evidence="1">
    <location>
        <begin position="123"/>
        <end position="143"/>
    </location>
</feature>
<accession>A0ABQ2NH19</accession>
<evidence type="ECO:0008006" key="4">
    <source>
        <dbReference type="Google" id="ProtNLM"/>
    </source>
</evidence>
<keyword evidence="1" id="KW-0812">Transmembrane</keyword>
<comment type="caution">
    <text evidence="2">The sequence shown here is derived from an EMBL/GenBank/DDBJ whole genome shotgun (WGS) entry which is preliminary data.</text>
</comment>
<name>A0ABQ2NH19_9FLAO</name>
<feature type="transmembrane region" description="Helical" evidence="1">
    <location>
        <begin position="14"/>
        <end position="36"/>
    </location>
</feature>
<proteinExistence type="predicted"/>
<keyword evidence="1" id="KW-0472">Membrane</keyword>
<keyword evidence="1" id="KW-1133">Transmembrane helix</keyword>
<dbReference type="RefSeq" id="WP_188617030.1">
    <property type="nucleotide sequence ID" value="NZ_BMLV01000002.1"/>
</dbReference>
<protein>
    <recommendedName>
        <fullName evidence="4">50S ribosomal protein L27</fullName>
    </recommendedName>
</protein>
<evidence type="ECO:0000313" key="3">
    <source>
        <dbReference type="Proteomes" id="UP000620064"/>
    </source>
</evidence>
<dbReference type="Proteomes" id="UP000620064">
    <property type="component" value="Unassembled WGS sequence"/>
</dbReference>